<evidence type="ECO:0000313" key="1">
    <source>
        <dbReference type="EMBL" id="GMN19405.1"/>
    </source>
</evidence>
<dbReference type="AlphaFoldDB" id="A0AA88CJ37"/>
<comment type="caution">
    <text evidence="1">The sequence shown here is derived from an EMBL/GenBank/DDBJ whole genome shotgun (WGS) entry which is preliminary data.</text>
</comment>
<accession>A0AA88CJ37</accession>
<dbReference type="EMBL" id="BTGU01007582">
    <property type="protein sequence ID" value="GMN19405.1"/>
    <property type="molecule type" value="Genomic_DNA"/>
</dbReference>
<dbReference type="Proteomes" id="UP001187192">
    <property type="component" value="Unassembled WGS sequence"/>
</dbReference>
<sequence>MRLDYSFWARRRASDVEVQSLDSSRHRLSRDGGYVRSSLSIGADLTYLGGKLSVYGGFAQIWLSFDGR</sequence>
<organism evidence="1 2">
    <name type="scientific">Ficus carica</name>
    <name type="common">Common fig</name>
    <dbReference type="NCBI Taxonomy" id="3494"/>
    <lineage>
        <taxon>Eukaryota</taxon>
        <taxon>Viridiplantae</taxon>
        <taxon>Streptophyta</taxon>
        <taxon>Embryophyta</taxon>
        <taxon>Tracheophyta</taxon>
        <taxon>Spermatophyta</taxon>
        <taxon>Magnoliopsida</taxon>
        <taxon>eudicotyledons</taxon>
        <taxon>Gunneridae</taxon>
        <taxon>Pentapetalae</taxon>
        <taxon>rosids</taxon>
        <taxon>fabids</taxon>
        <taxon>Rosales</taxon>
        <taxon>Moraceae</taxon>
        <taxon>Ficeae</taxon>
        <taxon>Ficus</taxon>
    </lineage>
</organism>
<name>A0AA88CJ37_FICCA</name>
<protein>
    <submittedName>
        <fullName evidence="1">Uncharacterized protein</fullName>
    </submittedName>
</protein>
<proteinExistence type="predicted"/>
<keyword evidence="2" id="KW-1185">Reference proteome</keyword>
<evidence type="ECO:0000313" key="2">
    <source>
        <dbReference type="Proteomes" id="UP001187192"/>
    </source>
</evidence>
<reference evidence="1" key="1">
    <citation type="submission" date="2023-07" db="EMBL/GenBank/DDBJ databases">
        <title>draft genome sequence of fig (Ficus carica).</title>
        <authorList>
            <person name="Takahashi T."/>
            <person name="Nishimura K."/>
        </authorList>
    </citation>
    <scope>NUCLEOTIDE SEQUENCE</scope>
</reference>
<gene>
    <name evidence="1" type="ORF">TIFTF001_049913</name>
</gene>